<dbReference type="EMBL" id="LAZR01001042">
    <property type="protein sequence ID" value="KKN51949.1"/>
    <property type="molecule type" value="Genomic_DNA"/>
</dbReference>
<dbReference type="AlphaFoldDB" id="A0A0F9RAP1"/>
<reference evidence="1" key="1">
    <citation type="journal article" date="2015" name="Nature">
        <title>Complex archaea that bridge the gap between prokaryotes and eukaryotes.</title>
        <authorList>
            <person name="Spang A."/>
            <person name="Saw J.H."/>
            <person name="Jorgensen S.L."/>
            <person name="Zaremba-Niedzwiedzka K."/>
            <person name="Martijn J."/>
            <person name="Lind A.E."/>
            <person name="van Eijk R."/>
            <person name="Schleper C."/>
            <person name="Guy L."/>
            <person name="Ettema T.J."/>
        </authorList>
    </citation>
    <scope>NUCLEOTIDE SEQUENCE</scope>
</reference>
<gene>
    <name evidence="1" type="ORF">LCGC14_0617860</name>
</gene>
<accession>A0A0F9RAP1</accession>
<protein>
    <submittedName>
        <fullName evidence="1">Uncharacterized protein</fullName>
    </submittedName>
</protein>
<organism evidence="1">
    <name type="scientific">marine sediment metagenome</name>
    <dbReference type="NCBI Taxonomy" id="412755"/>
    <lineage>
        <taxon>unclassified sequences</taxon>
        <taxon>metagenomes</taxon>
        <taxon>ecological metagenomes</taxon>
    </lineage>
</organism>
<proteinExistence type="predicted"/>
<name>A0A0F9RAP1_9ZZZZ</name>
<evidence type="ECO:0000313" key="1">
    <source>
        <dbReference type="EMBL" id="KKN51949.1"/>
    </source>
</evidence>
<comment type="caution">
    <text evidence="1">The sequence shown here is derived from an EMBL/GenBank/DDBJ whole genome shotgun (WGS) entry which is preliminary data.</text>
</comment>
<sequence length="165" mass="18587">MRRAIYGQRHPRFHSDEGARFININAISISHHKRGDTLLKCPTCWDEYSGRPSPNCTECINGYLPDVRPKRGYVDTTQAYGNFGVGIQSYKTGGRHERVSAYVYMDFLNGRDVNFGDRFVYDNKGFVQEVVVMNAQPQVASGGEISMFIFECASPMDKDVTSAVI</sequence>